<dbReference type="RefSeq" id="YP_009215074.1">
    <property type="nucleotide sequence ID" value="NC_028969.1"/>
</dbReference>
<dbReference type="InterPro" id="IPR001387">
    <property type="entry name" value="Cro/C1-type_HTH"/>
</dbReference>
<dbReference type="SMART" id="SM00530">
    <property type="entry name" value="HTH_XRE"/>
    <property type="match status" value="2"/>
</dbReference>
<dbReference type="KEGG" id="vg:26641399"/>
<dbReference type="PANTHER" id="PTHR46558">
    <property type="entry name" value="TRACRIPTIONAL REGULATORY PROTEIN-RELATED-RELATED"/>
    <property type="match status" value="1"/>
</dbReference>
<evidence type="ECO:0000256" key="1">
    <source>
        <dbReference type="ARBA" id="ARBA00023125"/>
    </source>
</evidence>
<feature type="compositionally biased region" description="Basic and acidic residues" evidence="2">
    <location>
        <begin position="77"/>
        <end position="87"/>
    </location>
</feature>
<gene>
    <name evidence="4" type="ORF">OSIRIS_60</name>
</gene>
<dbReference type="PANTHER" id="PTHR46558:SF11">
    <property type="entry name" value="HTH-TYPE TRANSCRIPTIONAL REGULATOR XRE"/>
    <property type="match status" value="1"/>
</dbReference>
<dbReference type="GO" id="GO:0003677">
    <property type="term" value="F:DNA binding"/>
    <property type="evidence" value="ECO:0007669"/>
    <property type="project" value="UniProtKB-KW"/>
</dbReference>
<evidence type="ECO:0000256" key="2">
    <source>
        <dbReference type="SAM" id="MobiDB-lite"/>
    </source>
</evidence>
<dbReference type="SUPFAM" id="SSF47413">
    <property type="entry name" value="lambda repressor-like DNA-binding domains"/>
    <property type="match status" value="2"/>
</dbReference>
<accession>A0A0K2CNN8</accession>
<name>A0A0K2CNN8_9CAUD</name>
<feature type="domain" description="HTH cro/C1-type" evidence="3">
    <location>
        <begin position="7"/>
        <end position="64"/>
    </location>
</feature>
<dbReference type="Proteomes" id="UP000202966">
    <property type="component" value="Segment"/>
</dbReference>
<dbReference type="Gene3D" id="1.10.260.40">
    <property type="entry name" value="lambda repressor-like DNA-binding domains"/>
    <property type="match status" value="2"/>
</dbReference>
<feature type="region of interest" description="Disordered" evidence="2">
    <location>
        <begin position="68"/>
        <end position="88"/>
    </location>
</feature>
<dbReference type="Pfam" id="PF01381">
    <property type="entry name" value="HTH_3"/>
    <property type="match status" value="2"/>
</dbReference>
<reference evidence="4 5" key="1">
    <citation type="journal article" date="2015" name="Genome Announc.">
        <title>Genome Sequences of Five Additional Brevibacillus laterosporus Bacteriophages.</title>
        <authorList>
            <person name="Merrill B.D."/>
            <person name="Berg J.A."/>
            <person name="Graves K.A."/>
            <person name="Ward A.T."/>
            <person name="Hilton J.A."/>
            <person name="Wake B.N."/>
            <person name="Grose J.H."/>
            <person name="Breakwell D.P."/>
            <person name="Burnett S.H."/>
        </authorList>
    </citation>
    <scope>NUCLEOTIDE SEQUENCE [LARGE SCALE GENOMIC DNA]</scope>
</reference>
<dbReference type="CDD" id="cd00093">
    <property type="entry name" value="HTH_XRE"/>
    <property type="match status" value="2"/>
</dbReference>
<evidence type="ECO:0000259" key="3">
    <source>
        <dbReference type="PROSITE" id="PS50943"/>
    </source>
</evidence>
<dbReference type="OrthoDB" id="8732at10239"/>
<feature type="domain" description="HTH cro/C1-type" evidence="3">
    <location>
        <begin position="98"/>
        <end position="152"/>
    </location>
</feature>
<protein>
    <submittedName>
        <fullName evidence="4">Putative transcriptional regulator</fullName>
    </submittedName>
</protein>
<dbReference type="GeneID" id="26641399"/>
<keyword evidence="1" id="KW-0238">DNA-binding</keyword>
<proteinExistence type="predicted"/>
<organism evidence="4 5">
    <name type="scientific">Brevibacillus phage Osiris</name>
    <dbReference type="NCBI Taxonomy" id="1691955"/>
    <lineage>
        <taxon>Viruses</taxon>
        <taxon>Duplodnaviria</taxon>
        <taxon>Heunggongvirae</taxon>
        <taxon>Uroviricota</taxon>
        <taxon>Caudoviricetes</taxon>
        <taxon>Jimmervirus</taxon>
        <taxon>Jimmervirus osiris</taxon>
    </lineage>
</organism>
<dbReference type="InterPro" id="IPR010982">
    <property type="entry name" value="Lambda_DNA-bd_dom_sf"/>
</dbReference>
<sequence length="210" mass="23876">MGFPERLKKLREERGLSQEELALKLDIPRTSITHYENPKGEVRLPRGKRLESIVDFFGVTVDYLLGRSDEPSPSINKNEHNNNEKPLDSSYKLVAQRLREARTKKGLLQNRVAEQLGIHNSTLAKYESGQRELDLSTLKQLATLYEVSIDWLAGMDTVSVPNQLNGIQNPDAEEIKEILNSLPDNKRRELLDQMYIVAAGIVALENKNKK</sequence>
<keyword evidence="5" id="KW-1185">Reference proteome</keyword>
<evidence type="ECO:0000313" key="5">
    <source>
        <dbReference type="Proteomes" id="UP000202966"/>
    </source>
</evidence>
<dbReference type="EMBL" id="KT151956">
    <property type="protein sequence ID" value="ALA07323.1"/>
    <property type="molecule type" value="Genomic_DNA"/>
</dbReference>
<dbReference type="PROSITE" id="PS50943">
    <property type="entry name" value="HTH_CROC1"/>
    <property type="match status" value="2"/>
</dbReference>
<evidence type="ECO:0000313" key="4">
    <source>
        <dbReference type="EMBL" id="ALA07323.1"/>
    </source>
</evidence>